<dbReference type="RefSeq" id="WP_084711819.1">
    <property type="nucleotide sequence ID" value="NZ_AP024852.1"/>
</dbReference>
<keyword evidence="1" id="KW-0378">Hydrolase</keyword>
<dbReference type="SUPFAM" id="SSF55909">
    <property type="entry name" value="Pentein"/>
    <property type="match status" value="1"/>
</dbReference>
<dbReference type="STRING" id="680026.AB733_15160"/>
<dbReference type="PANTHER" id="PTHR31377">
    <property type="entry name" value="AGMATINE DEIMINASE-RELATED"/>
    <property type="match status" value="1"/>
</dbReference>
<dbReference type="PANTHER" id="PTHR31377:SF0">
    <property type="entry name" value="AGMATINE DEIMINASE-RELATED"/>
    <property type="match status" value="1"/>
</dbReference>
<feature type="chain" id="PRO_5015756467" evidence="2">
    <location>
        <begin position="28"/>
        <end position="356"/>
    </location>
</feature>
<protein>
    <submittedName>
        <fullName evidence="3">Peptide ABC transporter permease</fullName>
    </submittedName>
</protein>
<dbReference type="Gene3D" id="3.75.10.10">
    <property type="entry name" value="L-arginine/glycine Amidinotransferase, Chain A"/>
    <property type="match status" value="1"/>
</dbReference>
<comment type="caution">
    <text evidence="3">The sequence shown here is derived from an EMBL/GenBank/DDBJ whole genome shotgun (WGS) entry which is preliminary data.</text>
</comment>
<dbReference type="GO" id="GO:0004668">
    <property type="term" value="F:protein-arginine deiminase activity"/>
    <property type="evidence" value="ECO:0007669"/>
    <property type="project" value="InterPro"/>
</dbReference>
<dbReference type="AlphaFoldDB" id="A0A2T3PAX7"/>
<evidence type="ECO:0000313" key="3">
    <source>
        <dbReference type="EMBL" id="PSW26078.1"/>
    </source>
</evidence>
<reference evidence="3 4" key="1">
    <citation type="submission" date="2018-01" db="EMBL/GenBank/DDBJ databases">
        <title>Whole genome sequencing of Histamine producing bacteria.</title>
        <authorList>
            <person name="Butler K."/>
        </authorList>
    </citation>
    <scope>NUCLEOTIDE SEQUENCE [LARGE SCALE GENOMIC DNA]</scope>
    <source>
        <strain evidence="3 4">DSM 24669</strain>
    </source>
</reference>
<name>A0A2T3PAX7_9GAMM</name>
<dbReference type="OrthoDB" id="7871381at2"/>
<dbReference type="Proteomes" id="UP000240481">
    <property type="component" value="Unassembled WGS sequence"/>
</dbReference>
<sequence length="356" mass="38885">MNRKSLLSGLITTSLLFASLSANSAIADTHLEAKKNELIVLSAPITGDTYYEEQADNIFDFHVNYAKKIISNGDEVKVLVDDGAYAKYVKALGKEHVEVYPMLDIWMRDFGTSNVENAAMFRYTAAGQGGGKSGQRKADEVQEEYAELIDGAGLAFIETDLLNDGGNLVDDYAGNAVISRKFLRDNKLTEDQARQALQKLLGLKHVAFIESDEQGGLEHSDGVVAFVAENTLIVNSYSEDPEYAEQLKADLRRGLPNVKIHEIVTPYDASHIYDEKFGSACGLYTNALVTPDTIYLPQFGIPEDSIALATVQGITNRKVVPVSSAGICAMGGGVRCMSTQLRGVNKQAFLDYFSRD</sequence>
<keyword evidence="4" id="KW-1185">Reference proteome</keyword>
<organism evidence="3 4">
    <name type="scientific">Photobacterium swingsii</name>
    <dbReference type="NCBI Taxonomy" id="680026"/>
    <lineage>
        <taxon>Bacteria</taxon>
        <taxon>Pseudomonadati</taxon>
        <taxon>Pseudomonadota</taxon>
        <taxon>Gammaproteobacteria</taxon>
        <taxon>Vibrionales</taxon>
        <taxon>Vibrionaceae</taxon>
        <taxon>Photobacterium</taxon>
    </lineage>
</organism>
<dbReference type="GO" id="GO:0009446">
    <property type="term" value="P:putrescine biosynthetic process"/>
    <property type="evidence" value="ECO:0007669"/>
    <property type="project" value="InterPro"/>
</dbReference>
<evidence type="ECO:0000256" key="1">
    <source>
        <dbReference type="ARBA" id="ARBA00022801"/>
    </source>
</evidence>
<dbReference type="GO" id="GO:0047632">
    <property type="term" value="F:agmatine deiminase activity"/>
    <property type="evidence" value="ECO:0007669"/>
    <property type="project" value="TreeGrafter"/>
</dbReference>
<dbReference type="InterPro" id="IPR007466">
    <property type="entry name" value="Peptidyl-Arg-deiminase_porph"/>
</dbReference>
<gene>
    <name evidence="3" type="ORF">C9I94_05890</name>
</gene>
<dbReference type="Pfam" id="PF04371">
    <property type="entry name" value="PAD_porph"/>
    <property type="match status" value="1"/>
</dbReference>
<evidence type="ECO:0000256" key="2">
    <source>
        <dbReference type="SAM" id="SignalP"/>
    </source>
</evidence>
<keyword evidence="2" id="KW-0732">Signal</keyword>
<evidence type="ECO:0000313" key="4">
    <source>
        <dbReference type="Proteomes" id="UP000240481"/>
    </source>
</evidence>
<accession>A0A2T3PAX7</accession>
<dbReference type="EMBL" id="PYLZ01000002">
    <property type="protein sequence ID" value="PSW26078.1"/>
    <property type="molecule type" value="Genomic_DNA"/>
</dbReference>
<proteinExistence type="predicted"/>
<feature type="signal peptide" evidence="2">
    <location>
        <begin position="1"/>
        <end position="27"/>
    </location>
</feature>